<gene>
    <name evidence="2" type="ORF">DI626_03195</name>
</gene>
<protein>
    <submittedName>
        <fullName evidence="2">Uncharacterized protein</fullName>
    </submittedName>
</protein>
<dbReference type="EMBL" id="QFNK01000041">
    <property type="protein sequence ID" value="PZO87789.1"/>
    <property type="molecule type" value="Genomic_DNA"/>
</dbReference>
<feature type="compositionally biased region" description="Basic and acidic residues" evidence="1">
    <location>
        <begin position="36"/>
        <end position="50"/>
    </location>
</feature>
<comment type="caution">
    <text evidence="2">The sequence shown here is derived from an EMBL/GenBank/DDBJ whole genome shotgun (WGS) entry which is preliminary data.</text>
</comment>
<name>A0A2W5A5T5_9BACT</name>
<sequence length="251" mass="28302">MGSMKKAFLNSASPISLLRPPRKEAAPPAPPNDPPKAAEEKKQHQKPDRSAHLMAQTIGMAIIRMYNVDPNDFHYVAIKVNGYNGFTFRCREDADDEEREIIMGRVAECINELDDLNINPRVMMSAEKATVVCQSKMGLYELLESYIEENEDALLTVDSFYDAAFSEEGGIATFSKEAARLFAESDGQTQLLGTVEPRAYLTREHYEAAMMGGHYAHLKLSMQHIRQTIEQEDGLEKDRNRHNHLVLGGYH</sequence>
<reference evidence="2 3" key="1">
    <citation type="submission" date="2017-08" db="EMBL/GenBank/DDBJ databases">
        <title>Infants hospitalized years apart are colonized by the same room-sourced microbial strains.</title>
        <authorList>
            <person name="Brooks B."/>
            <person name="Olm M.R."/>
            <person name="Firek B.A."/>
            <person name="Baker R."/>
            <person name="Thomas B.C."/>
            <person name="Morowitz M.J."/>
            <person name="Banfield J.F."/>
        </authorList>
    </citation>
    <scope>NUCLEOTIDE SEQUENCE [LARGE SCALE GENOMIC DNA]</scope>
    <source>
        <strain evidence="2">S2_018_000_R2_104</strain>
    </source>
</reference>
<dbReference type="Proteomes" id="UP000249557">
    <property type="component" value="Unassembled WGS sequence"/>
</dbReference>
<proteinExistence type="predicted"/>
<feature type="region of interest" description="Disordered" evidence="1">
    <location>
        <begin position="1"/>
        <end position="50"/>
    </location>
</feature>
<accession>A0A2W5A5T5</accession>
<organism evidence="2 3">
    <name type="scientific">Micavibrio aeruginosavorus</name>
    <dbReference type="NCBI Taxonomy" id="349221"/>
    <lineage>
        <taxon>Bacteria</taxon>
        <taxon>Pseudomonadati</taxon>
        <taxon>Bdellovibrionota</taxon>
        <taxon>Bdellovibrionia</taxon>
        <taxon>Bdellovibrionales</taxon>
        <taxon>Pseudobdellovibrionaceae</taxon>
        <taxon>Micavibrio</taxon>
    </lineage>
</organism>
<evidence type="ECO:0000313" key="3">
    <source>
        <dbReference type="Proteomes" id="UP000249557"/>
    </source>
</evidence>
<evidence type="ECO:0000256" key="1">
    <source>
        <dbReference type="SAM" id="MobiDB-lite"/>
    </source>
</evidence>
<evidence type="ECO:0000313" key="2">
    <source>
        <dbReference type="EMBL" id="PZO87789.1"/>
    </source>
</evidence>
<dbReference type="AlphaFoldDB" id="A0A2W5A5T5"/>